<evidence type="ECO:0000256" key="2">
    <source>
        <dbReference type="SAM" id="MobiDB-lite"/>
    </source>
</evidence>
<feature type="region of interest" description="Disordered" evidence="2">
    <location>
        <begin position="450"/>
        <end position="495"/>
    </location>
</feature>
<name>A0A6C0J4S0_9ZZZZ</name>
<sequence length="571" mass="63009">MTTSPMAGKTRFPFIQAQHPAKKCERNGRAPGSHIPKDLDRLTPTDLLVSERGELSYIRHGDRDTKTSGKFGERQFGPEDAPVMIYIGKIDDFVDAKRESPLKVFAVRSNTRMWIFPTGLVGVPGAMEAWSDSPSDRKIIEEYLHPLITGSIDWGYVIYGLMLFARRYKDSALEAKAKMIIDKRLKYCSTTDGAMAQGTFTFVDYRLVVVPHAPATPRPTRRALPRTRPKLLKGSSTVPKSKGSFAGLTVEGDNVDEPVVKSPPVKKFVQVPDSISTLTDTTSGFTTVGSFCGRITGLPECTAQGTEHTLYGSSRFSKEYLLRHKKLVQDGSSNTSAHYKLRREMEQAGERTITTKFSIGGRKCTGFAPPSNKFTYYHAPGGMVITPKGASNKETQLLFQQHLDAITTASKFWEADTFLTKEQYAALKDRELVSAKLEDGSWILIAADELDEDDAPAESPTPTLTIEDNAPAESPTPTITPEDDAPVESQKSMTFADRVKRSMAERKLAEKALAEKALAEKALAEKALAERKLAEKALEEKALEEKALDEIQLCVEYTGGSAEEFPPITRP</sequence>
<reference evidence="3" key="1">
    <citation type="journal article" date="2020" name="Nature">
        <title>Giant virus diversity and host interactions through global metagenomics.</title>
        <authorList>
            <person name="Schulz F."/>
            <person name="Roux S."/>
            <person name="Paez-Espino D."/>
            <person name="Jungbluth S."/>
            <person name="Walsh D.A."/>
            <person name="Denef V.J."/>
            <person name="McMahon K.D."/>
            <person name="Konstantinidis K.T."/>
            <person name="Eloe-Fadrosh E.A."/>
            <person name="Kyrpides N.C."/>
            <person name="Woyke T."/>
        </authorList>
    </citation>
    <scope>NUCLEOTIDE SEQUENCE</scope>
    <source>
        <strain evidence="3">GVMAG-M-3300025860-12</strain>
    </source>
</reference>
<evidence type="ECO:0000256" key="1">
    <source>
        <dbReference type="SAM" id="Coils"/>
    </source>
</evidence>
<accession>A0A6C0J4S0</accession>
<evidence type="ECO:0000313" key="3">
    <source>
        <dbReference type="EMBL" id="QHU00313.1"/>
    </source>
</evidence>
<proteinExistence type="predicted"/>
<dbReference type="AlphaFoldDB" id="A0A6C0J4S0"/>
<dbReference type="EMBL" id="MN740325">
    <property type="protein sequence ID" value="QHU00313.1"/>
    <property type="molecule type" value="Genomic_DNA"/>
</dbReference>
<organism evidence="3">
    <name type="scientific">viral metagenome</name>
    <dbReference type="NCBI Taxonomy" id="1070528"/>
    <lineage>
        <taxon>unclassified sequences</taxon>
        <taxon>metagenomes</taxon>
        <taxon>organismal metagenomes</taxon>
    </lineage>
</organism>
<feature type="coiled-coil region" evidence="1">
    <location>
        <begin position="519"/>
        <end position="546"/>
    </location>
</feature>
<protein>
    <submittedName>
        <fullName evidence="3">Uncharacterized protein</fullName>
    </submittedName>
</protein>
<keyword evidence="1" id="KW-0175">Coiled coil</keyword>